<keyword evidence="1" id="KW-0597">Phosphoprotein</keyword>
<keyword evidence="7" id="KW-1185">Reference proteome</keyword>
<dbReference type="InterPro" id="IPR029787">
    <property type="entry name" value="Nucleotide_cyclase"/>
</dbReference>
<dbReference type="PANTHER" id="PTHR44757:SF2">
    <property type="entry name" value="BIOFILM ARCHITECTURE MAINTENANCE PROTEIN MBAA"/>
    <property type="match status" value="1"/>
</dbReference>
<dbReference type="SMART" id="SM00091">
    <property type="entry name" value="PAS"/>
    <property type="match status" value="1"/>
</dbReference>
<protein>
    <recommendedName>
        <fullName evidence="8">REC domain-containing diguanylate cyclase</fullName>
    </recommendedName>
</protein>
<dbReference type="CDD" id="cd00156">
    <property type="entry name" value="REC"/>
    <property type="match status" value="1"/>
</dbReference>
<dbReference type="InterPro" id="IPR001610">
    <property type="entry name" value="PAC"/>
</dbReference>
<dbReference type="Gene3D" id="3.40.50.2300">
    <property type="match status" value="1"/>
</dbReference>
<dbReference type="OrthoDB" id="9778432at2"/>
<feature type="domain" description="PAS" evidence="3">
    <location>
        <begin position="143"/>
        <end position="195"/>
    </location>
</feature>
<dbReference type="Pfam" id="PF00990">
    <property type="entry name" value="GGDEF"/>
    <property type="match status" value="1"/>
</dbReference>
<dbReference type="SUPFAM" id="SSF55073">
    <property type="entry name" value="Nucleotide cyclase"/>
    <property type="match status" value="1"/>
</dbReference>
<dbReference type="PROSITE" id="PS50887">
    <property type="entry name" value="GGDEF"/>
    <property type="match status" value="1"/>
</dbReference>
<sequence length="457" mass="50527">MSRSMSCPQSDPPRPLILVVSGERSLHTVLRGFLEGEGFLIMAAEDGASALALLQRQAVDMVLLDLHLSGMSGRELCLTINRQMAEPPPLLVMIERYQDVEAHQLHEAGVADYVRKPPHLPVLLQRIRTLLRAQQTCRALGLLTQKYEMILDTVDSGICGVDCHGLIAYMNQAGRHLLGYTTDELLGRHCREIFHIALAGSESFEENCFPFLDSDQEDAPAHFNEARMERRDGSTFLAELRSAPLILDGRLTGGVAVFQDITERQKAEQLIRHMANHDALTNLPNRNHLLARLPQAICLARRQERPLFLLFIDLDRFKPVNDLHGHAVGDEVLIQVGKRLKSAVRTADSVCRLGGDEFVILLESASSLHGAIMVAERAIELLNQPVDVHGLCCSIGASIGIAAYPDNAATADELLRHADQAMYEAKKMGRNCWRLYGDQGGGRNAARPFRPAAPLPE</sequence>
<dbReference type="PROSITE" id="PS50113">
    <property type="entry name" value="PAC"/>
    <property type="match status" value="1"/>
</dbReference>
<dbReference type="SMART" id="SM00086">
    <property type="entry name" value="PAC"/>
    <property type="match status" value="1"/>
</dbReference>
<dbReference type="InterPro" id="IPR011006">
    <property type="entry name" value="CheY-like_superfamily"/>
</dbReference>
<dbReference type="EMBL" id="CP021255">
    <property type="protein sequence ID" value="AVD71688.1"/>
    <property type="molecule type" value="Genomic_DNA"/>
</dbReference>
<dbReference type="GO" id="GO:0003824">
    <property type="term" value="F:catalytic activity"/>
    <property type="evidence" value="ECO:0007669"/>
    <property type="project" value="UniProtKB-ARBA"/>
</dbReference>
<dbReference type="PROSITE" id="PS50112">
    <property type="entry name" value="PAS"/>
    <property type="match status" value="1"/>
</dbReference>
<evidence type="ECO:0000256" key="1">
    <source>
        <dbReference type="PROSITE-ProRule" id="PRU00169"/>
    </source>
</evidence>
<dbReference type="InterPro" id="IPR043128">
    <property type="entry name" value="Rev_trsase/Diguanyl_cyclase"/>
</dbReference>
<evidence type="ECO:0000313" key="6">
    <source>
        <dbReference type="EMBL" id="AVD71688.1"/>
    </source>
</evidence>
<dbReference type="SMART" id="SM00267">
    <property type="entry name" value="GGDEF"/>
    <property type="match status" value="1"/>
</dbReference>
<organism evidence="6 7">
    <name type="scientific">Desulfobulbus oralis</name>
    <dbReference type="NCBI Taxonomy" id="1986146"/>
    <lineage>
        <taxon>Bacteria</taxon>
        <taxon>Pseudomonadati</taxon>
        <taxon>Thermodesulfobacteriota</taxon>
        <taxon>Desulfobulbia</taxon>
        <taxon>Desulfobulbales</taxon>
        <taxon>Desulfobulbaceae</taxon>
        <taxon>Desulfobulbus</taxon>
    </lineage>
</organism>
<gene>
    <name evidence="6" type="ORF">CAY53_09585</name>
</gene>
<dbReference type="PROSITE" id="PS50110">
    <property type="entry name" value="RESPONSE_REGULATORY"/>
    <property type="match status" value="1"/>
</dbReference>
<evidence type="ECO:0000259" key="5">
    <source>
        <dbReference type="PROSITE" id="PS50887"/>
    </source>
</evidence>
<dbReference type="InterPro" id="IPR000160">
    <property type="entry name" value="GGDEF_dom"/>
</dbReference>
<dbReference type="Proteomes" id="UP000239867">
    <property type="component" value="Chromosome"/>
</dbReference>
<name>A0A2L1GPX0_9BACT</name>
<dbReference type="NCBIfam" id="TIGR00229">
    <property type="entry name" value="sensory_box"/>
    <property type="match status" value="1"/>
</dbReference>
<dbReference type="GO" id="GO:0000160">
    <property type="term" value="P:phosphorelay signal transduction system"/>
    <property type="evidence" value="ECO:0007669"/>
    <property type="project" value="InterPro"/>
</dbReference>
<dbReference type="CDD" id="cd01949">
    <property type="entry name" value="GGDEF"/>
    <property type="match status" value="1"/>
</dbReference>
<reference evidence="6 7" key="1">
    <citation type="journal article" date="2018" name="MBio">
        <title>Insights into the evolution of host association through the isolation and characterization of a novel human periodontal pathobiont, Desulfobulbus oralis.</title>
        <authorList>
            <person name="Cross K.L."/>
            <person name="Chirania P."/>
            <person name="Xiong W."/>
            <person name="Beall C.J."/>
            <person name="Elkins J.G."/>
            <person name="Giannone R.J."/>
            <person name="Griffen A.L."/>
            <person name="Guss A.M."/>
            <person name="Hettich R.L."/>
            <person name="Joshi S.S."/>
            <person name="Mokrzan E.M."/>
            <person name="Martin R.K."/>
            <person name="Zhulin I.B."/>
            <person name="Leys E.J."/>
            <person name="Podar M."/>
        </authorList>
    </citation>
    <scope>NUCLEOTIDE SEQUENCE [LARGE SCALE GENOMIC DNA]</scope>
    <source>
        <strain evidence="6 7">ORNL</strain>
    </source>
</reference>
<dbReference type="PANTHER" id="PTHR44757">
    <property type="entry name" value="DIGUANYLATE CYCLASE DGCP"/>
    <property type="match status" value="1"/>
</dbReference>
<dbReference type="Gene3D" id="3.30.70.270">
    <property type="match status" value="1"/>
</dbReference>
<dbReference type="SUPFAM" id="SSF55785">
    <property type="entry name" value="PYP-like sensor domain (PAS domain)"/>
    <property type="match status" value="1"/>
</dbReference>
<feature type="domain" description="PAC" evidence="4">
    <location>
        <begin position="222"/>
        <end position="273"/>
    </location>
</feature>
<dbReference type="SMART" id="SM00448">
    <property type="entry name" value="REC"/>
    <property type="match status" value="1"/>
</dbReference>
<dbReference type="Pfam" id="PF13426">
    <property type="entry name" value="PAS_9"/>
    <property type="match status" value="1"/>
</dbReference>
<dbReference type="CDD" id="cd00130">
    <property type="entry name" value="PAS"/>
    <property type="match status" value="1"/>
</dbReference>
<evidence type="ECO:0000259" key="4">
    <source>
        <dbReference type="PROSITE" id="PS50113"/>
    </source>
</evidence>
<dbReference type="SUPFAM" id="SSF52172">
    <property type="entry name" value="CheY-like"/>
    <property type="match status" value="1"/>
</dbReference>
<evidence type="ECO:0008006" key="8">
    <source>
        <dbReference type="Google" id="ProtNLM"/>
    </source>
</evidence>
<accession>A0A2L1GPX0</accession>
<feature type="modified residue" description="4-aspartylphosphate" evidence="1">
    <location>
        <position position="65"/>
    </location>
</feature>
<dbReference type="InterPro" id="IPR000014">
    <property type="entry name" value="PAS"/>
</dbReference>
<evidence type="ECO:0000259" key="3">
    <source>
        <dbReference type="PROSITE" id="PS50112"/>
    </source>
</evidence>
<dbReference type="InterPro" id="IPR035965">
    <property type="entry name" value="PAS-like_dom_sf"/>
</dbReference>
<dbReference type="NCBIfam" id="TIGR00254">
    <property type="entry name" value="GGDEF"/>
    <property type="match status" value="1"/>
</dbReference>
<feature type="domain" description="GGDEF" evidence="5">
    <location>
        <begin position="305"/>
        <end position="438"/>
    </location>
</feature>
<proteinExistence type="predicted"/>
<dbReference type="Pfam" id="PF00072">
    <property type="entry name" value="Response_reg"/>
    <property type="match status" value="1"/>
</dbReference>
<evidence type="ECO:0000259" key="2">
    <source>
        <dbReference type="PROSITE" id="PS50110"/>
    </source>
</evidence>
<dbReference type="AlphaFoldDB" id="A0A2L1GPX0"/>
<dbReference type="InterPro" id="IPR000700">
    <property type="entry name" value="PAS-assoc_C"/>
</dbReference>
<feature type="domain" description="Response regulatory" evidence="2">
    <location>
        <begin position="16"/>
        <end position="131"/>
    </location>
</feature>
<dbReference type="FunFam" id="3.30.70.270:FF:000001">
    <property type="entry name" value="Diguanylate cyclase domain protein"/>
    <property type="match status" value="1"/>
</dbReference>
<dbReference type="Gene3D" id="3.30.450.20">
    <property type="entry name" value="PAS domain"/>
    <property type="match status" value="1"/>
</dbReference>
<dbReference type="InterPro" id="IPR052155">
    <property type="entry name" value="Biofilm_reg_signaling"/>
</dbReference>
<evidence type="ECO:0000313" key="7">
    <source>
        <dbReference type="Proteomes" id="UP000239867"/>
    </source>
</evidence>
<dbReference type="InterPro" id="IPR001789">
    <property type="entry name" value="Sig_transdc_resp-reg_receiver"/>
</dbReference>
<dbReference type="KEGG" id="deo:CAY53_09585"/>